<dbReference type="InterPro" id="IPR038729">
    <property type="entry name" value="Rad50/SbcC_AAA"/>
</dbReference>
<evidence type="ECO:0000256" key="4">
    <source>
        <dbReference type="SAM" id="Coils"/>
    </source>
</evidence>
<keyword evidence="3 4" id="KW-0175">Coiled coil</keyword>
<protein>
    <recommendedName>
        <fullName evidence="2">Structural maintenance of chromosomes protein 5</fullName>
    </recommendedName>
</protein>
<dbReference type="Pfam" id="PF13476">
    <property type="entry name" value="AAA_23"/>
    <property type="match status" value="1"/>
</dbReference>
<feature type="region of interest" description="Disordered" evidence="5">
    <location>
        <begin position="1"/>
        <end position="87"/>
    </location>
</feature>
<feature type="compositionally biased region" description="Acidic residues" evidence="5">
    <location>
        <begin position="62"/>
        <end position="75"/>
    </location>
</feature>
<evidence type="ECO:0000256" key="5">
    <source>
        <dbReference type="SAM" id="MobiDB-lite"/>
    </source>
</evidence>
<comment type="caution">
    <text evidence="7">The sequence shown here is derived from an EMBL/GenBank/DDBJ whole genome shotgun (WGS) entry which is preliminary data.</text>
</comment>
<organism evidence="7 8">
    <name type="scientific">Mycena sanguinolenta</name>
    <dbReference type="NCBI Taxonomy" id="230812"/>
    <lineage>
        <taxon>Eukaryota</taxon>
        <taxon>Fungi</taxon>
        <taxon>Dikarya</taxon>
        <taxon>Basidiomycota</taxon>
        <taxon>Agaricomycotina</taxon>
        <taxon>Agaricomycetes</taxon>
        <taxon>Agaricomycetidae</taxon>
        <taxon>Agaricales</taxon>
        <taxon>Marasmiineae</taxon>
        <taxon>Mycenaceae</taxon>
        <taxon>Mycena</taxon>
    </lineage>
</organism>
<evidence type="ECO:0000256" key="3">
    <source>
        <dbReference type="ARBA" id="ARBA00023054"/>
    </source>
</evidence>
<evidence type="ECO:0000256" key="1">
    <source>
        <dbReference type="ARBA" id="ARBA00010171"/>
    </source>
</evidence>
<dbReference type="EMBL" id="JACAZH010000002">
    <property type="protein sequence ID" value="KAF7374118.1"/>
    <property type="molecule type" value="Genomic_DNA"/>
</dbReference>
<dbReference type="PANTHER" id="PTHR45916">
    <property type="entry name" value="STRUCTURAL MAINTENANCE OF CHROMOSOMES PROTEIN 5"/>
    <property type="match status" value="1"/>
</dbReference>
<feature type="coiled-coil region" evidence="4">
    <location>
        <begin position="343"/>
        <end position="456"/>
    </location>
</feature>
<dbReference type="PANTHER" id="PTHR45916:SF1">
    <property type="entry name" value="STRUCTURAL MAINTENANCE OF CHROMOSOMES PROTEIN 5"/>
    <property type="match status" value="1"/>
</dbReference>
<evidence type="ECO:0000313" key="8">
    <source>
        <dbReference type="Proteomes" id="UP000623467"/>
    </source>
</evidence>
<gene>
    <name evidence="7" type="ORF">MSAN_00293000</name>
</gene>
<dbReference type="Gene3D" id="3.40.50.300">
    <property type="entry name" value="P-loop containing nucleotide triphosphate hydrolases"/>
    <property type="match status" value="2"/>
</dbReference>
<proteinExistence type="inferred from homology"/>
<evidence type="ECO:0000313" key="7">
    <source>
        <dbReference type="EMBL" id="KAF7374118.1"/>
    </source>
</evidence>
<accession>A0A8H6Z7S2</accession>
<feature type="coiled-coil region" evidence="4">
    <location>
        <begin position="262"/>
        <end position="303"/>
    </location>
</feature>
<dbReference type="AlphaFoldDB" id="A0A8H6Z7S2"/>
<evidence type="ECO:0000259" key="6">
    <source>
        <dbReference type="Pfam" id="PF13476"/>
    </source>
</evidence>
<dbReference type="SUPFAM" id="SSF52540">
    <property type="entry name" value="P-loop containing nucleoside triphosphate hydrolases"/>
    <property type="match status" value="1"/>
</dbReference>
<dbReference type="GO" id="GO:0000724">
    <property type="term" value="P:double-strand break repair via homologous recombination"/>
    <property type="evidence" value="ECO:0007669"/>
    <property type="project" value="TreeGrafter"/>
</dbReference>
<dbReference type="Proteomes" id="UP000623467">
    <property type="component" value="Unassembled WGS sequence"/>
</dbReference>
<keyword evidence="8" id="KW-1185">Reference proteome</keyword>
<dbReference type="GO" id="GO:0003697">
    <property type="term" value="F:single-stranded DNA binding"/>
    <property type="evidence" value="ECO:0007669"/>
    <property type="project" value="TreeGrafter"/>
</dbReference>
<comment type="similarity">
    <text evidence="1">Belongs to the SMC family. SMC5 subfamily.</text>
</comment>
<dbReference type="OrthoDB" id="10254973at2759"/>
<reference evidence="7" key="1">
    <citation type="submission" date="2020-05" db="EMBL/GenBank/DDBJ databases">
        <title>Mycena genomes resolve the evolution of fungal bioluminescence.</title>
        <authorList>
            <person name="Tsai I.J."/>
        </authorList>
    </citation>
    <scope>NUCLEOTIDE SEQUENCE</scope>
    <source>
        <strain evidence="7">160909Yilan</strain>
    </source>
</reference>
<evidence type="ECO:0000256" key="2">
    <source>
        <dbReference type="ARBA" id="ARBA00018687"/>
    </source>
</evidence>
<sequence>MVRRAESSDDDQDASPSPPVKTEKKSKGKGKAHAEQEEEMSPKGAKRARKNDAGDAVPQQAEDAEEDELDADQDEVPPPKRVKTLPRDVDGFIPGSIVRIQLRNFVTYDFVEFRPGPYLNMILGPNGTGKSSIACAICIGLNWPPKILGRSPDLPTFVKIGTDNGHIEIELKSPAGEGKNLVIRRNLSATSKSSTFTLNGHSATGHEITEKVARLNVQVGNLCSFLPQDKVSAFAAMTPVELLKETENAAGDERLKTWHATLIDAGAQLKEMQEKIEQETATMRQLQERNDNIERDVQRYRERKQIERAITLLKALIPVQHYRESRDAFLVLKAKQRAYHAKVSRLQEKNKPAHALLKKLENQAGELHGEREAAKKTLRAVLSKVEKKTQASEALESQSEDIQNALGNLKRNEKARLASIKNAEAQIAQLKADMEKDVKVEREDKVKEELKRAKAEFNASSYQTDVYANEQKVRALRDRYGRNKQAYNDATRQLQDLDSIESRKLNNLAQWDRDAADAVRWLRANKDKFRTEVFEPPVLSVTVPNPAFAAAVERCFGPAQLKVRYSLLPLSRPHPRPPPSCSSCMFVFQNKEDYDVFNNAINDNPGLGRRVRIPTWYRPGTEEDLNPPPMPRDELMQRGFDGYAIEYVDCPQGLHWYLKRELNMHRTAISLRGIRDLQGAIDAVGRPGPNGRTPNTNFVDRETVHQVSRSKYGNRELFSSADPLPKARNFAGNAQVNPAEKQRIDDILQRCKEESAAIHDEERENGLEAKRLEKVHAEFKQVIAGYDKRLKAIADEAKRKLSLERKLASVQQTLTNAQKKGNAAEEGARLRTQLMNIAKKRVKLVAEAVEFSRDVIAEQMKATTLGLQYIQICAKKEALKELCDRKDAKYQTALQEFNKIDAAFLKSKAETKALMEESQQILLQLPEELVEEYRVQEQARDAYDKAVKAAEEAGREPPVPGDDVDLRSRAELETELEKQEAALEMNANTNPGVVEQYEKRKRDIEVLEKTIEGRKRQEAKVEKNIKHARDNWEPALRALVTSIGKKFSAAFDRIGCAGEIRIREDESFALWAIDILVKFRDTEKLQLLTSQRQSGGERSLTTILYLMSLTEEARAPFSLVDEINQGMDQRAERMVHNSMVEVTCKPDSAQYFLITPKLLPDLEYHERMKILCVNNGEWLPDSDESAKLGNMMNMIEGFLAAKK</sequence>
<feature type="domain" description="Rad50/SbcC-type AAA" evidence="6">
    <location>
        <begin position="99"/>
        <end position="311"/>
    </location>
</feature>
<dbReference type="GO" id="GO:0030915">
    <property type="term" value="C:Smc5-Smc6 complex"/>
    <property type="evidence" value="ECO:0007669"/>
    <property type="project" value="TreeGrafter"/>
</dbReference>
<dbReference type="InterPro" id="IPR027417">
    <property type="entry name" value="P-loop_NTPase"/>
</dbReference>
<feature type="coiled-coil region" evidence="4">
    <location>
        <begin position="969"/>
        <end position="1024"/>
    </location>
</feature>
<name>A0A8H6Z7S2_9AGAR</name>
<dbReference type="GO" id="GO:0005634">
    <property type="term" value="C:nucleus"/>
    <property type="evidence" value="ECO:0007669"/>
    <property type="project" value="TreeGrafter"/>
</dbReference>